<evidence type="ECO:0000256" key="5">
    <source>
        <dbReference type="ARBA" id="ARBA00020821"/>
    </source>
</evidence>
<dbReference type="FunFam" id="3.30.1490.80:FF:000009">
    <property type="entry name" value="Glutathione synthetase"/>
    <property type="match status" value="1"/>
</dbReference>
<dbReference type="Pfam" id="PF03917">
    <property type="entry name" value="GSH_synth_ATP"/>
    <property type="match status" value="1"/>
</dbReference>
<dbReference type="PANTHER" id="PTHR11130">
    <property type="entry name" value="GLUTATHIONE SYNTHETASE"/>
    <property type="match status" value="1"/>
</dbReference>
<evidence type="ECO:0000313" key="17">
    <source>
        <dbReference type="EMBL" id="CAG7693765.1"/>
    </source>
</evidence>
<reference evidence="17" key="1">
    <citation type="submission" date="2021-06" db="EMBL/GenBank/DDBJ databases">
        <authorList>
            <person name="Hodson N. C."/>
            <person name="Mongue J. A."/>
            <person name="Jaron S. K."/>
        </authorList>
    </citation>
    <scope>NUCLEOTIDE SEQUENCE</scope>
</reference>
<dbReference type="Proteomes" id="UP000708208">
    <property type="component" value="Unassembled WGS sequence"/>
</dbReference>
<dbReference type="OrthoDB" id="2020073at2759"/>
<dbReference type="Pfam" id="PF03199">
    <property type="entry name" value="GSH_synthase"/>
    <property type="match status" value="1"/>
</dbReference>
<feature type="domain" description="Glutathione synthase substrate-binding" evidence="16">
    <location>
        <begin position="204"/>
        <end position="304"/>
    </location>
</feature>
<keyword evidence="7 15" id="KW-0317">Glutathione biosynthesis</keyword>
<evidence type="ECO:0000256" key="7">
    <source>
        <dbReference type="ARBA" id="ARBA00022684"/>
    </source>
</evidence>
<keyword evidence="8 15" id="KW-0479">Metal-binding</keyword>
<comment type="pathway">
    <text evidence="1 15">Sulfur metabolism; glutathione biosynthesis; glutathione from L-cysteine and L-glutamate: step 2/2.</text>
</comment>
<dbReference type="GO" id="GO:0043295">
    <property type="term" value="F:glutathione binding"/>
    <property type="evidence" value="ECO:0007669"/>
    <property type="project" value="TreeGrafter"/>
</dbReference>
<keyword evidence="11 15" id="KW-0460">Magnesium</keyword>
<dbReference type="InterPro" id="IPR005615">
    <property type="entry name" value="Glutathione_synthase"/>
</dbReference>
<evidence type="ECO:0000256" key="9">
    <source>
        <dbReference type="ARBA" id="ARBA00022741"/>
    </source>
</evidence>
<dbReference type="PANTHER" id="PTHR11130:SF0">
    <property type="entry name" value="GLUTATHIONE SYNTHETASE"/>
    <property type="match status" value="1"/>
</dbReference>
<protein>
    <recommendedName>
        <fullName evidence="5 15">Glutathione synthetase</fullName>
        <shortName evidence="15">GSH-S</shortName>
        <ecNumber evidence="4 15">6.3.2.3</ecNumber>
    </recommendedName>
</protein>
<dbReference type="GO" id="GO:0046872">
    <property type="term" value="F:metal ion binding"/>
    <property type="evidence" value="ECO:0007669"/>
    <property type="project" value="UniProtKB-KW"/>
</dbReference>
<comment type="cofactor">
    <cofactor evidence="15">
        <name>Mg(2+)</name>
        <dbReference type="ChEBI" id="CHEBI:18420"/>
    </cofactor>
    <text evidence="15">Binds 1 Mg(2+) ion per subunit.</text>
</comment>
<evidence type="ECO:0000256" key="2">
    <source>
        <dbReference type="ARBA" id="ARBA00010385"/>
    </source>
</evidence>
<dbReference type="EMBL" id="CAJVCH010023015">
    <property type="protein sequence ID" value="CAG7693765.1"/>
    <property type="molecule type" value="Genomic_DNA"/>
</dbReference>
<dbReference type="GO" id="GO:0005829">
    <property type="term" value="C:cytosol"/>
    <property type="evidence" value="ECO:0007669"/>
    <property type="project" value="TreeGrafter"/>
</dbReference>
<dbReference type="GO" id="GO:0004363">
    <property type="term" value="F:glutathione synthase activity"/>
    <property type="evidence" value="ECO:0007669"/>
    <property type="project" value="UniProtKB-EC"/>
</dbReference>
<evidence type="ECO:0000256" key="12">
    <source>
        <dbReference type="ARBA" id="ARBA00048871"/>
    </source>
</evidence>
<evidence type="ECO:0000256" key="11">
    <source>
        <dbReference type="ARBA" id="ARBA00022842"/>
    </source>
</evidence>
<dbReference type="AlphaFoldDB" id="A0A8J2JAL8"/>
<comment type="catalytic activity">
    <reaction evidence="13">
        <text>gamma-L-glutamyl-(2S)-2-aminobutanoate + glycine + ATP = ophthalmate + ADP + phosphate + H(+)</text>
        <dbReference type="Rhea" id="RHEA:72075"/>
        <dbReference type="ChEBI" id="CHEBI:15378"/>
        <dbReference type="ChEBI" id="CHEBI:30616"/>
        <dbReference type="ChEBI" id="CHEBI:43474"/>
        <dbReference type="ChEBI" id="CHEBI:57305"/>
        <dbReference type="ChEBI" id="CHEBI:189406"/>
        <dbReference type="ChEBI" id="CHEBI:189750"/>
        <dbReference type="ChEBI" id="CHEBI:456216"/>
    </reaction>
    <physiologicalReaction direction="left-to-right" evidence="13">
        <dbReference type="Rhea" id="RHEA:72076"/>
    </physiologicalReaction>
</comment>
<sequence length="483" mass="54585">MATYMKPCVPLPIDAKVLEDVSEKAKDWALMHGVAMRSKQNFSKDSVTFAPFLLLPSTFPRPEFERAVNIQTVLNTLVHRVAHDFEFLRSSLSNTIKVDDFTGRLFSIYEKVLEEGITQGISLGLLRSDYFIDVPQFAVKQVEINTVATSLAGVSTVLVDCHRFTLTELGHRDKLKNLPENGALAGLSNGMLKAWEIYDRPTAAILFLVEDVTFNICDQRFHEFEIQKLNPDVRTIRKTLTEVAFQGTLDSEKRLFIDGVEIALVYFRSGYSPDQYHTNTEWNARLLMERSRAIKCPSIYYHLAGTKKIQQELARPGVLEKFLDDPADVCAVRRIFTGLYSLDQGEAGDKSIEMAIENPRKYVLKPQREGGGNNVYDEEIKDQLEKIRNTPERDAWILMEKIQPPLQKNYMIRPALSEPLYTDFVSELGIYGVIIGDAETIIENKYVGHMLRTKVSSANEGGVAAGWGALDSVYLVDPCELLE</sequence>
<evidence type="ECO:0000256" key="6">
    <source>
        <dbReference type="ARBA" id="ARBA00022598"/>
    </source>
</evidence>
<keyword evidence="9 15" id="KW-0547">Nucleotide-binding</keyword>
<accession>A0A8J2JAL8</accession>
<dbReference type="FunFam" id="3.30.1490.50:FF:000001">
    <property type="entry name" value="Glutathione synthetase"/>
    <property type="match status" value="1"/>
</dbReference>
<evidence type="ECO:0000256" key="4">
    <source>
        <dbReference type="ARBA" id="ARBA00012214"/>
    </source>
</evidence>
<evidence type="ECO:0000256" key="13">
    <source>
        <dbReference type="ARBA" id="ARBA00052123"/>
    </source>
</evidence>
<evidence type="ECO:0000256" key="1">
    <source>
        <dbReference type="ARBA" id="ARBA00004965"/>
    </source>
</evidence>
<comment type="function">
    <text evidence="14">Catalyzes the production of glutathione from gamma-glutamylcysteine and glycine in an ATP-dependent manner. Glutathione (gamma-glutamylcysteinylglycine, GSH) is the most abundant intracellular thiol in living aerobic cells and is required for numerous processes including the protection of cells against oxidative damage, amino acid transport, the detoxification of foreign compounds, the maintenance of protein sulfhydryl groups in a reduced state and acts as a cofactor for a number of enzymes. Participates in ophthalmate biosynthesis in hepatocytes.</text>
</comment>
<evidence type="ECO:0000313" key="18">
    <source>
        <dbReference type="Proteomes" id="UP000708208"/>
    </source>
</evidence>
<name>A0A8J2JAL8_9HEXA</name>
<keyword evidence="18" id="KW-1185">Reference proteome</keyword>
<comment type="subunit">
    <text evidence="3">Homodimer.</text>
</comment>
<comment type="caution">
    <text evidence="17">The sequence shown here is derived from an EMBL/GenBank/DDBJ whole genome shotgun (WGS) entry which is preliminary data.</text>
</comment>
<gene>
    <name evidence="17" type="ORF">AFUS01_LOCUS3794</name>
</gene>
<proteinExistence type="inferred from homology"/>
<evidence type="ECO:0000256" key="15">
    <source>
        <dbReference type="PIRNR" id="PIRNR001558"/>
    </source>
</evidence>
<evidence type="ECO:0000256" key="3">
    <source>
        <dbReference type="ARBA" id="ARBA00011738"/>
    </source>
</evidence>
<dbReference type="PIRSF" id="PIRSF001558">
    <property type="entry name" value="GSHase"/>
    <property type="match status" value="1"/>
</dbReference>
<dbReference type="EC" id="6.3.2.3" evidence="4 15"/>
<dbReference type="GO" id="GO:0005524">
    <property type="term" value="F:ATP binding"/>
    <property type="evidence" value="ECO:0007669"/>
    <property type="project" value="UniProtKB-KW"/>
</dbReference>
<comment type="catalytic activity">
    <reaction evidence="12">
        <text>gamma-L-glutamyl-L-cysteine + glycine + ATP = glutathione + ADP + phosphate + H(+)</text>
        <dbReference type="Rhea" id="RHEA:13557"/>
        <dbReference type="ChEBI" id="CHEBI:15378"/>
        <dbReference type="ChEBI" id="CHEBI:30616"/>
        <dbReference type="ChEBI" id="CHEBI:43474"/>
        <dbReference type="ChEBI" id="CHEBI:57305"/>
        <dbReference type="ChEBI" id="CHEBI:57925"/>
        <dbReference type="ChEBI" id="CHEBI:58173"/>
        <dbReference type="ChEBI" id="CHEBI:456216"/>
        <dbReference type="EC" id="6.3.2.3"/>
    </reaction>
    <physiologicalReaction direction="left-to-right" evidence="12">
        <dbReference type="Rhea" id="RHEA:13558"/>
    </physiologicalReaction>
</comment>
<evidence type="ECO:0000259" key="16">
    <source>
        <dbReference type="Pfam" id="PF03199"/>
    </source>
</evidence>
<comment type="similarity">
    <text evidence="2 15">Belongs to the eukaryotic GSH synthase family.</text>
</comment>
<keyword evidence="6 15" id="KW-0436">Ligase</keyword>
<evidence type="ECO:0000256" key="14">
    <source>
        <dbReference type="ARBA" id="ARBA00059746"/>
    </source>
</evidence>
<dbReference type="FunFam" id="3.40.50.1760:FF:000001">
    <property type="entry name" value="Glutathione synthetase"/>
    <property type="match status" value="1"/>
</dbReference>
<dbReference type="NCBIfam" id="TIGR01986">
    <property type="entry name" value="glut_syn_euk"/>
    <property type="match status" value="1"/>
</dbReference>
<dbReference type="InterPro" id="IPR004887">
    <property type="entry name" value="GSH_synth_subst-bd"/>
</dbReference>
<evidence type="ECO:0000256" key="10">
    <source>
        <dbReference type="ARBA" id="ARBA00022840"/>
    </source>
</evidence>
<evidence type="ECO:0000256" key="8">
    <source>
        <dbReference type="ARBA" id="ARBA00022723"/>
    </source>
</evidence>
<keyword evidence="10 15" id="KW-0067">ATP-binding</keyword>
<organism evidence="17 18">
    <name type="scientific">Allacma fusca</name>
    <dbReference type="NCBI Taxonomy" id="39272"/>
    <lineage>
        <taxon>Eukaryota</taxon>
        <taxon>Metazoa</taxon>
        <taxon>Ecdysozoa</taxon>
        <taxon>Arthropoda</taxon>
        <taxon>Hexapoda</taxon>
        <taxon>Collembola</taxon>
        <taxon>Symphypleona</taxon>
        <taxon>Sminthuridae</taxon>
        <taxon>Allacma</taxon>
    </lineage>
</organism>